<feature type="compositionally biased region" description="Polar residues" evidence="1">
    <location>
        <begin position="626"/>
        <end position="640"/>
    </location>
</feature>
<evidence type="ECO:0000256" key="3">
    <source>
        <dbReference type="SAM" id="SignalP"/>
    </source>
</evidence>
<feature type="transmembrane region" description="Helical" evidence="2">
    <location>
        <begin position="718"/>
        <end position="739"/>
    </location>
</feature>
<accession>A0A7J7J5S9</accession>
<evidence type="ECO:0000313" key="6">
    <source>
        <dbReference type="Proteomes" id="UP000593567"/>
    </source>
</evidence>
<comment type="caution">
    <text evidence="5">The sequence shown here is derived from an EMBL/GenBank/DDBJ whole genome shotgun (WGS) entry which is preliminary data.</text>
</comment>
<feature type="compositionally biased region" description="Polar residues" evidence="1">
    <location>
        <begin position="649"/>
        <end position="685"/>
    </location>
</feature>
<feature type="domain" description="LolA-like" evidence="4">
    <location>
        <begin position="266"/>
        <end position="488"/>
    </location>
</feature>
<keyword evidence="6" id="KW-1185">Reference proteome</keyword>
<gene>
    <name evidence="5" type="ORF">EB796_020169</name>
</gene>
<dbReference type="EMBL" id="VXIV02003016">
    <property type="protein sequence ID" value="KAF6021522.1"/>
    <property type="molecule type" value="Genomic_DNA"/>
</dbReference>
<sequence>MLQFIKMQHSGLLVTFALTLCLLLTVAAGPYPDGFDETFCTPAPNDGGKELPSLPDDYVARCEWNDHIARKSIYMREYVSVSNNIGAVEMTGVLQPGITTKYITSASTGELFLIYDADKIAFEDGNCVVSNLSSTDEFALPIKKDPKIPGAYTLLSGRSLLTLGSKKVGSIMYNGTEKKNGVWCDKWVGCLFEPNGQMTMQVTYHFSSKEWFAAGGYKSAPVSIHAKGRYSPSKTVDIEQSFNYIYYSQTLPSENPEYLARIFETPEHAYCKGRQSLYQLPEVPSHFGFRAEVINPIAKEIMYSQEWYDLQSNYTRIDYKNPPTGNSSVDADQSPSSMINDFNTGVSYIIDKFSKKCVAKPIVGGEFDSLPVTATKARLKSPKEFFNFDNLSKYPYQYMGEHIVRNVPCNAWISYRPFPYPDSASNATYEWYFATKDTVIKAGDLVENLEPMRLVIRSAQLNVNIEYNIYRFSEAVPDPAVFDVRNCFEESGSTSFEMELEGNDTKDNMNTNVQLLRYWFQLSVEGFAGVRPIRVQDIEFVFYGKNLGVRFTLLGPAPIDGDVNNNIVQASLLEATNRLTESFTSGIFRVFFLASPNSPEIVFKPVANGLRVIERKDTPGSYKPVNPTTTPKADMSTTPGANIPGTPKANMSTTPKANMSTTPKANMSTTPKANMSTTPKANISATTPPSTKSSVPPVTVVKPGRVVHGPGMTSGDTAGLGIGMLILGVLLAIAGILLFRRLKPVPYNTLRTT</sequence>
<protein>
    <recommendedName>
        <fullName evidence="4">LolA-like domain-containing protein</fullName>
    </recommendedName>
</protein>
<feature type="signal peptide" evidence="3">
    <location>
        <begin position="1"/>
        <end position="28"/>
    </location>
</feature>
<dbReference type="AlphaFoldDB" id="A0A7J7J5S9"/>
<keyword evidence="2" id="KW-1133">Transmembrane helix</keyword>
<evidence type="ECO:0000259" key="4">
    <source>
        <dbReference type="Pfam" id="PF25898"/>
    </source>
</evidence>
<evidence type="ECO:0000256" key="2">
    <source>
        <dbReference type="SAM" id="Phobius"/>
    </source>
</evidence>
<reference evidence="5" key="1">
    <citation type="submission" date="2020-06" db="EMBL/GenBank/DDBJ databases">
        <title>Draft genome of Bugula neritina, a colonial animal packing powerful symbionts and potential medicines.</title>
        <authorList>
            <person name="Rayko M."/>
        </authorList>
    </citation>
    <scope>NUCLEOTIDE SEQUENCE [LARGE SCALE GENOMIC DNA]</scope>
    <source>
        <strain evidence="5">Kwan_BN1</strain>
    </source>
</reference>
<dbReference type="PANTHER" id="PTHR36902:SF1">
    <property type="entry name" value="ENRICHED IN SURFACE-LABELED PROTEOME PROTEIN 9"/>
    <property type="match status" value="1"/>
</dbReference>
<dbReference type="InterPro" id="IPR058831">
    <property type="entry name" value="LolA-like_dom_2nd"/>
</dbReference>
<feature type="region of interest" description="Disordered" evidence="1">
    <location>
        <begin position="618"/>
        <end position="698"/>
    </location>
</feature>
<dbReference type="Proteomes" id="UP000593567">
    <property type="component" value="Unassembled WGS sequence"/>
</dbReference>
<evidence type="ECO:0000313" key="5">
    <source>
        <dbReference type="EMBL" id="KAF6021522.1"/>
    </source>
</evidence>
<feature type="compositionally biased region" description="Low complexity" evidence="1">
    <location>
        <begin position="686"/>
        <end position="698"/>
    </location>
</feature>
<dbReference type="PANTHER" id="PTHR36902">
    <property type="entry name" value="ENRICHED IN SURFACE-LABELED PROTEOME PROTEIN 9"/>
    <property type="match status" value="1"/>
</dbReference>
<keyword evidence="3" id="KW-0732">Signal</keyword>
<evidence type="ECO:0000256" key="1">
    <source>
        <dbReference type="SAM" id="MobiDB-lite"/>
    </source>
</evidence>
<keyword evidence="2" id="KW-0472">Membrane</keyword>
<organism evidence="5 6">
    <name type="scientific">Bugula neritina</name>
    <name type="common">Brown bryozoan</name>
    <name type="synonym">Sertularia neritina</name>
    <dbReference type="NCBI Taxonomy" id="10212"/>
    <lineage>
        <taxon>Eukaryota</taxon>
        <taxon>Metazoa</taxon>
        <taxon>Spiralia</taxon>
        <taxon>Lophotrochozoa</taxon>
        <taxon>Bryozoa</taxon>
        <taxon>Gymnolaemata</taxon>
        <taxon>Cheilostomatida</taxon>
        <taxon>Flustrina</taxon>
        <taxon>Buguloidea</taxon>
        <taxon>Bugulidae</taxon>
        <taxon>Bugula</taxon>
    </lineage>
</organism>
<dbReference type="OrthoDB" id="5983572at2759"/>
<keyword evidence="2" id="KW-0812">Transmembrane</keyword>
<feature type="chain" id="PRO_5029486541" description="LolA-like domain-containing protein" evidence="3">
    <location>
        <begin position="29"/>
        <end position="753"/>
    </location>
</feature>
<dbReference type="Pfam" id="PF25898">
    <property type="entry name" value="LolA_2nd_metazoa"/>
    <property type="match status" value="2"/>
</dbReference>
<feature type="domain" description="LolA-like" evidence="4">
    <location>
        <begin position="39"/>
        <end position="253"/>
    </location>
</feature>
<proteinExistence type="predicted"/>
<name>A0A7J7J5S9_BUGNE</name>